<reference evidence="1 2" key="1">
    <citation type="submission" date="2018-05" db="EMBL/GenBank/DDBJ databases">
        <title>Genomic diversity of pathogens causing Blackleg of Potato in Pakistan.</title>
        <authorList>
            <person name="Sarfraz S."/>
            <person name="Riaz K."/>
            <person name="Oulghazi S."/>
            <person name="Cigna J."/>
            <person name="Sahi S.T."/>
            <person name="Khan S.H."/>
            <person name="Hameed A."/>
            <person name="Faure D."/>
        </authorList>
    </citation>
    <scope>NUCLEOTIDE SEQUENCE [LARGE SCALE GENOMIC DNA]</scope>
    <source>
        <strain evidence="1 2">SS70</strain>
    </source>
</reference>
<protein>
    <submittedName>
        <fullName evidence="1">Uncharacterized protein</fullName>
    </submittedName>
</protein>
<proteinExistence type="predicted"/>
<accession>A0AAX1C2J3</accession>
<dbReference type="AlphaFoldDB" id="A0AAX1C2J3"/>
<evidence type="ECO:0000313" key="1">
    <source>
        <dbReference type="EMBL" id="PWD70788.1"/>
    </source>
</evidence>
<comment type="caution">
    <text evidence="1">The sequence shown here is derived from an EMBL/GenBank/DDBJ whole genome shotgun (WGS) entry which is preliminary data.</text>
</comment>
<sequence length="106" mass="10805">MRQNAGNPLSRAGSAIIQGVGNLAGAASQKIKDSYSDGAKKAASLDVVSTERDKDSNITGLRTGEGLFDKDAWLINAVPSISQIIASGAMSKLGAAAAREMAEQAA</sequence>
<evidence type="ECO:0000313" key="2">
    <source>
        <dbReference type="Proteomes" id="UP000245055"/>
    </source>
</evidence>
<organism evidence="1 2">
    <name type="scientific">Dickeya dianthicola</name>
    <dbReference type="NCBI Taxonomy" id="204039"/>
    <lineage>
        <taxon>Bacteria</taxon>
        <taxon>Pseudomonadati</taxon>
        <taxon>Pseudomonadota</taxon>
        <taxon>Gammaproteobacteria</taxon>
        <taxon>Enterobacterales</taxon>
        <taxon>Pectobacteriaceae</taxon>
        <taxon>Dickeya</taxon>
    </lineage>
</organism>
<dbReference type="Proteomes" id="UP000245055">
    <property type="component" value="Unassembled WGS sequence"/>
</dbReference>
<dbReference type="EMBL" id="QESZ01000027">
    <property type="protein sequence ID" value="PWD70788.1"/>
    <property type="molecule type" value="Genomic_DNA"/>
</dbReference>
<name>A0AAX1C2J3_9GAMM</name>
<gene>
    <name evidence="1" type="ORF">DF213_16810</name>
</gene>